<keyword evidence="2 5" id="KW-0812">Transmembrane</keyword>
<dbReference type="OrthoDB" id="6080293at2"/>
<organism evidence="6 11">
    <name type="scientific">Burkholderia pseudomultivorans</name>
    <dbReference type="NCBI Taxonomy" id="1207504"/>
    <lineage>
        <taxon>Bacteria</taxon>
        <taxon>Pseudomonadati</taxon>
        <taxon>Pseudomonadota</taxon>
        <taxon>Betaproteobacteria</taxon>
        <taxon>Burkholderiales</taxon>
        <taxon>Burkholderiaceae</taxon>
        <taxon>Burkholderia</taxon>
        <taxon>Burkholderia cepacia complex</taxon>
    </lineage>
</organism>
<evidence type="ECO:0000313" key="10">
    <source>
        <dbReference type="Proteomes" id="UP000061512"/>
    </source>
</evidence>
<dbReference type="Proteomes" id="UP000494162">
    <property type="component" value="Unassembled WGS sequence"/>
</dbReference>
<evidence type="ECO:0000313" key="13">
    <source>
        <dbReference type="Proteomes" id="UP001248067"/>
    </source>
</evidence>
<reference evidence="8 13" key="2">
    <citation type="submission" date="2019-06" db="EMBL/GenBank/DDBJ databases">
        <title>Evolution of Burkholderia multivorans in the lungs of Cystic Fibrosis patients.</title>
        <authorList>
            <person name="Moreira L.M."/>
        </authorList>
    </citation>
    <scope>NUCLEOTIDE SEQUENCE [LARGE SCALE GENOMIC DNA]</scope>
    <source>
        <strain evidence="8 13">VC13239</strain>
    </source>
</reference>
<dbReference type="EMBL" id="CABVPP010000054">
    <property type="protein sequence ID" value="VWC09933.1"/>
    <property type="molecule type" value="Genomic_DNA"/>
</dbReference>
<proteinExistence type="predicted"/>
<evidence type="ECO:0000313" key="6">
    <source>
        <dbReference type="EMBL" id="KWF30038.1"/>
    </source>
</evidence>
<keyword evidence="1" id="KW-1003">Cell membrane</keyword>
<evidence type="ECO:0000313" key="12">
    <source>
        <dbReference type="Proteomes" id="UP000494162"/>
    </source>
</evidence>
<dbReference type="KEGG" id="bpsl:WS57_25470"/>
<keyword evidence="13" id="KW-1185">Reference proteome</keyword>
<evidence type="ECO:0000313" key="9">
    <source>
        <dbReference type="EMBL" id="VWC09933.1"/>
    </source>
</evidence>
<sequence length="67" mass="7533">MMPREIAILDAYMPTVVLMFVVGALATWVVDRLLAYTGLYRLVWHPSLFRACLLVCICGGLSLAVYR</sequence>
<dbReference type="Pfam" id="PF07869">
    <property type="entry name" value="DUF1656"/>
    <property type="match status" value="1"/>
</dbReference>
<dbReference type="Proteomes" id="UP001248067">
    <property type="component" value="Unassembled WGS sequence"/>
</dbReference>
<evidence type="ECO:0000256" key="3">
    <source>
        <dbReference type="ARBA" id="ARBA00022989"/>
    </source>
</evidence>
<reference evidence="10 11" key="1">
    <citation type="submission" date="2015-11" db="EMBL/GenBank/DDBJ databases">
        <title>Expanding the genomic diversity of Burkholderia species for the development of highly accurate diagnostics.</title>
        <authorList>
            <person name="Sahl J."/>
            <person name="Keim P."/>
            <person name="Wagner D."/>
        </authorList>
    </citation>
    <scope>NUCLEOTIDE SEQUENCE [LARGE SCALE GENOMIC DNA]</scope>
    <source>
        <strain evidence="6 11">MSMB368WGS</strain>
        <strain evidence="7 10">MSMB574WGS</strain>
    </source>
</reference>
<reference evidence="9 12" key="3">
    <citation type="submission" date="2019-09" db="EMBL/GenBank/DDBJ databases">
        <authorList>
            <person name="Depoorter E."/>
        </authorList>
    </citation>
    <scope>NUCLEOTIDE SEQUENCE [LARGE SCALE GENOMIC DNA]</scope>
    <source>
        <strain evidence="9">LMG 26883</strain>
    </source>
</reference>
<accession>A0A132EIT3</accession>
<dbReference type="EMBL" id="LPJX01000026">
    <property type="protein sequence ID" value="KWF68248.1"/>
    <property type="molecule type" value="Genomic_DNA"/>
</dbReference>
<dbReference type="RefSeq" id="WP_009691123.1">
    <property type="nucleotide sequence ID" value="NZ_CABVPP010000054.1"/>
</dbReference>
<gene>
    <name evidence="8" type="primary">aaeX_2</name>
    <name evidence="9" type="synonym">aaeX</name>
    <name evidence="9" type="ORF">BPS26883_05320</name>
    <name evidence="8" type="ORF">FEQ00_04819</name>
    <name evidence="6" type="ORF">WT56_16890</name>
    <name evidence="7" type="ORF">WT57_15435</name>
</gene>
<evidence type="ECO:0000256" key="5">
    <source>
        <dbReference type="SAM" id="Phobius"/>
    </source>
</evidence>
<evidence type="ECO:0000313" key="7">
    <source>
        <dbReference type="EMBL" id="KWF68248.1"/>
    </source>
</evidence>
<dbReference type="EMBL" id="LPJR01000029">
    <property type="protein sequence ID" value="KWF30038.1"/>
    <property type="molecule type" value="Genomic_DNA"/>
</dbReference>
<evidence type="ECO:0000256" key="1">
    <source>
        <dbReference type="ARBA" id="ARBA00022475"/>
    </source>
</evidence>
<name>A0A132EIT3_9BURK</name>
<protein>
    <submittedName>
        <fullName evidence="8">Protein AaeX</fullName>
    </submittedName>
</protein>
<evidence type="ECO:0000313" key="11">
    <source>
        <dbReference type="Proteomes" id="UP000062912"/>
    </source>
</evidence>
<evidence type="ECO:0000256" key="2">
    <source>
        <dbReference type="ARBA" id="ARBA00022692"/>
    </source>
</evidence>
<feature type="transmembrane region" description="Helical" evidence="5">
    <location>
        <begin position="12"/>
        <end position="30"/>
    </location>
</feature>
<evidence type="ECO:0000313" key="8">
    <source>
        <dbReference type="EMBL" id="MDR8756383.1"/>
    </source>
</evidence>
<dbReference type="EMBL" id="VJSY01000041">
    <property type="protein sequence ID" value="MDR8756383.1"/>
    <property type="molecule type" value="Genomic_DNA"/>
</dbReference>
<dbReference type="GeneID" id="93172364"/>
<keyword evidence="4 5" id="KW-0472">Membrane</keyword>
<evidence type="ECO:0000256" key="4">
    <source>
        <dbReference type="ARBA" id="ARBA00023136"/>
    </source>
</evidence>
<dbReference type="Proteomes" id="UP000062912">
    <property type="component" value="Unassembled WGS sequence"/>
</dbReference>
<keyword evidence="3 5" id="KW-1133">Transmembrane helix</keyword>
<dbReference type="AlphaFoldDB" id="A0A132EIT3"/>
<dbReference type="InterPro" id="IPR012451">
    <property type="entry name" value="DUF1656"/>
</dbReference>
<feature type="transmembrane region" description="Helical" evidence="5">
    <location>
        <begin position="42"/>
        <end position="66"/>
    </location>
</feature>
<dbReference type="Proteomes" id="UP000061512">
    <property type="component" value="Unassembled WGS sequence"/>
</dbReference>